<dbReference type="AlphaFoldDB" id="B5VTZ8"/>
<dbReference type="PANTHER" id="PTHR11879:SF55">
    <property type="entry name" value="GLUTAMATE OXALOACETATE TRANSAMINASE 1, ISOFORM B"/>
    <property type="match status" value="1"/>
</dbReference>
<dbReference type="CDD" id="cd00609">
    <property type="entry name" value="AAT_like"/>
    <property type="match status" value="1"/>
</dbReference>
<comment type="subunit">
    <text evidence="3 7">Homodimer.</text>
</comment>
<evidence type="ECO:0000256" key="1">
    <source>
        <dbReference type="ARBA" id="ARBA00001933"/>
    </source>
</evidence>
<dbReference type="EC" id="2.6.1.1" evidence="7"/>
<evidence type="ECO:0000259" key="8">
    <source>
        <dbReference type="Pfam" id="PF00155"/>
    </source>
</evidence>
<dbReference type="NCBIfam" id="NF006719">
    <property type="entry name" value="PRK09257.1"/>
    <property type="match status" value="1"/>
</dbReference>
<dbReference type="PANTHER" id="PTHR11879">
    <property type="entry name" value="ASPARTATE AMINOTRANSFERASE"/>
    <property type="match status" value="1"/>
</dbReference>
<dbReference type="EMBL" id="ABSV01002466">
    <property type="protein sequence ID" value="EDZ68597.1"/>
    <property type="molecule type" value="Genomic_DNA"/>
</dbReference>
<comment type="miscellaneous">
    <text evidence="7">In eukaryotes there are cytoplasmic, mitochondrial and chloroplastic isozymes.</text>
</comment>
<dbReference type="Pfam" id="PF00155">
    <property type="entry name" value="Aminotran_1_2"/>
    <property type="match status" value="1"/>
</dbReference>
<protein>
    <recommendedName>
        <fullName evidence="7">Aspartate aminotransferase</fullName>
        <ecNumber evidence="7">2.6.1.1</ecNumber>
    </recommendedName>
</protein>
<dbReference type="SUPFAM" id="SSF53383">
    <property type="entry name" value="PLP-dependent transferases"/>
    <property type="match status" value="1"/>
</dbReference>
<dbReference type="GO" id="GO:0004069">
    <property type="term" value="F:L-aspartate:2-oxoglutarate aminotransferase activity"/>
    <property type="evidence" value="ECO:0007669"/>
    <property type="project" value="UniProtKB-EC"/>
</dbReference>
<dbReference type="GO" id="GO:0006532">
    <property type="term" value="P:aspartate biosynthetic process"/>
    <property type="evidence" value="ECO:0007669"/>
    <property type="project" value="TreeGrafter"/>
</dbReference>
<dbReference type="GO" id="GO:0005829">
    <property type="term" value="C:cytosol"/>
    <property type="evidence" value="ECO:0007669"/>
    <property type="project" value="TreeGrafter"/>
</dbReference>
<keyword evidence="4 7" id="KW-0032">Aminotransferase</keyword>
<dbReference type="FunFam" id="3.90.1150.10:FF:000001">
    <property type="entry name" value="Aspartate aminotransferase"/>
    <property type="match status" value="1"/>
</dbReference>
<dbReference type="PROSITE" id="PS00105">
    <property type="entry name" value="AA_TRANSFER_CLASS_1"/>
    <property type="match status" value="1"/>
</dbReference>
<dbReference type="InterPro" id="IPR004838">
    <property type="entry name" value="NHTrfase_class1_PyrdxlP-BS"/>
</dbReference>
<dbReference type="InterPro" id="IPR000796">
    <property type="entry name" value="Asp_trans"/>
</dbReference>
<sequence>MNLWKQHTPCPLIFLSEVPYLEPDAIFALTAQFKEDESACKVNLGQGTYRDGNGQPWVLESVKRAKEFIRDSGHEYLPILGLKRFRSSCSKILFGTDSSIVVDNRVATSQAVSGTGSIHLAAVFLARCYSTSHHVYISDPSWSNHAAVFRTAGFPVEKYPYLDNDSGGLAFSKLLESLKVCSEGSIFVLHACAHNPTGLDPSEKQWRQIAAIMKERNLFPIFDAAYLGFNSGSFDTDSWAIRYFFHEMDFSGIVCMSFSKNMGLYGERVGCVQVVTKSPEQARNVESVLESLQRAEISNPPAFGARIADAILANEDLKLQWKEDMLTMAHRIRNMRELLVDCLELEKAPGSWDHISNQSGMFGFLGLTESTVNELKKTHHIYMAANSRISIAGLNESNTRYVAKCIAAVLSGKQNLPLD</sequence>
<evidence type="ECO:0000313" key="10">
    <source>
        <dbReference type="Proteomes" id="UP000008988"/>
    </source>
</evidence>
<dbReference type="FunFam" id="3.40.640.10:FF:000066">
    <property type="entry name" value="Aspartate aminotransferase"/>
    <property type="match status" value="1"/>
</dbReference>
<dbReference type="InterPro" id="IPR004839">
    <property type="entry name" value="Aminotransferase_I/II_large"/>
</dbReference>
<gene>
    <name evidence="9" type="ORF">AWRI1631_11040020</name>
</gene>
<organism evidence="9 10">
    <name type="scientific">Saccharomyces cerevisiae (strain AWRI1631)</name>
    <name type="common">Baker's yeast</name>
    <dbReference type="NCBI Taxonomy" id="545124"/>
    <lineage>
        <taxon>Eukaryota</taxon>
        <taxon>Fungi</taxon>
        <taxon>Dikarya</taxon>
        <taxon>Ascomycota</taxon>
        <taxon>Saccharomycotina</taxon>
        <taxon>Saccharomycetes</taxon>
        <taxon>Saccharomycetales</taxon>
        <taxon>Saccharomycetaceae</taxon>
        <taxon>Saccharomyces</taxon>
    </lineage>
</organism>
<dbReference type="GO" id="GO:0030170">
    <property type="term" value="F:pyridoxal phosphate binding"/>
    <property type="evidence" value="ECO:0007669"/>
    <property type="project" value="InterPro"/>
</dbReference>
<feature type="domain" description="Aminotransferase class I/classII large" evidence="8">
    <location>
        <begin position="41"/>
        <end position="404"/>
    </location>
</feature>
<evidence type="ECO:0000256" key="3">
    <source>
        <dbReference type="ARBA" id="ARBA00011738"/>
    </source>
</evidence>
<reference evidence="9 10" key="1">
    <citation type="journal article" date="2008" name="FEMS Yeast Res.">
        <title>Comparative genome analysis of a Saccharomyces cerevisiae wine strain.</title>
        <authorList>
            <person name="Borneman A.R."/>
            <person name="Forgan A.H."/>
            <person name="Pretorius I.S."/>
            <person name="Chambers P.J."/>
        </authorList>
    </citation>
    <scope>NUCLEOTIDE SEQUENCE [LARGE SCALE GENOMIC DNA]</scope>
    <source>
        <strain evidence="9 10">AWRI1631</strain>
    </source>
</reference>
<evidence type="ECO:0000313" key="9">
    <source>
        <dbReference type="EMBL" id="EDZ68597.1"/>
    </source>
</evidence>
<comment type="similarity">
    <text evidence="2">Belongs to the class-I pyridoxal-phosphate-dependent aminotransferase family.</text>
</comment>
<dbReference type="Proteomes" id="UP000008988">
    <property type="component" value="Unassembled WGS sequence"/>
</dbReference>
<evidence type="ECO:0000256" key="2">
    <source>
        <dbReference type="ARBA" id="ARBA00007441"/>
    </source>
</evidence>
<evidence type="ECO:0000256" key="5">
    <source>
        <dbReference type="ARBA" id="ARBA00022679"/>
    </source>
</evidence>
<dbReference type="Gene3D" id="3.40.640.10">
    <property type="entry name" value="Type I PLP-dependent aspartate aminotransferase-like (Major domain)"/>
    <property type="match status" value="1"/>
</dbReference>
<evidence type="ECO:0000256" key="4">
    <source>
        <dbReference type="ARBA" id="ARBA00022576"/>
    </source>
</evidence>
<name>B5VTZ8_YEAS6</name>
<evidence type="ECO:0000256" key="7">
    <source>
        <dbReference type="RuleBase" id="RU000480"/>
    </source>
</evidence>
<comment type="caution">
    <text evidence="9">The sequence shown here is derived from an EMBL/GenBank/DDBJ whole genome shotgun (WGS) entry which is preliminary data.</text>
</comment>
<proteinExistence type="inferred from homology"/>
<dbReference type="InterPro" id="IPR015421">
    <property type="entry name" value="PyrdxlP-dep_Trfase_major"/>
</dbReference>
<accession>B5VTZ8</accession>
<dbReference type="Gene3D" id="3.90.1150.10">
    <property type="entry name" value="Aspartate Aminotransferase, domain 1"/>
    <property type="match status" value="1"/>
</dbReference>
<comment type="cofactor">
    <cofactor evidence="1">
        <name>pyridoxal 5'-phosphate</name>
        <dbReference type="ChEBI" id="CHEBI:597326"/>
    </cofactor>
</comment>
<keyword evidence="5 7" id="KW-0808">Transferase</keyword>
<dbReference type="InterPro" id="IPR015422">
    <property type="entry name" value="PyrdxlP-dep_Trfase_small"/>
</dbReference>
<comment type="catalytic activity">
    <reaction evidence="7">
        <text>L-aspartate + 2-oxoglutarate = oxaloacetate + L-glutamate</text>
        <dbReference type="Rhea" id="RHEA:21824"/>
        <dbReference type="ChEBI" id="CHEBI:16452"/>
        <dbReference type="ChEBI" id="CHEBI:16810"/>
        <dbReference type="ChEBI" id="CHEBI:29985"/>
        <dbReference type="ChEBI" id="CHEBI:29991"/>
        <dbReference type="EC" id="2.6.1.1"/>
    </reaction>
</comment>
<dbReference type="PRINTS" id="PR00799">
    <property type="entry name" value="TRANSAMINASE"/>
</dbReference>
<dbReference type="InterPro" id="IPR015424">
    <property type="entry name" value="PyrdxlP-dep_Trfase"/>
</dbReference>
<keyword evidence="6" id="KW-0663">Pyridoxal phosphate</keyword>
<evidence type="ECO:0000256" key="6">
    <source>
        <dbReference type="ARBA" id="ARBA00022898"/>
    </source>
</evidence>